<dbReference type="EMBL" id="MSFK01000038">
    <property type="protein sequence ID" value="PWY70854.1"/>
    <property type="molecule type" value="Genomic_DNA"/>
</dbReference>
<dbReference type="Proteomes" id="UP000246702">
    <property type="component" value="Unassembled WGS sequence"/>
</dbReference>
<dbReference type="RefSeq" id="XP_025462748.1">
    <property type="nucleotide sequence ID" value="XM_025616572.1"/>
</dbReference>
<evidence type="ECO:0000313" key="2">
    <source>
        <dbReference type="Proteomes" id="UP000246702"/>
    </source>
</evidence>
<dbReference type="AlphaFoldDB" id="A0A317V913"/>
<organism evidence="1 2">
    <name type="scientific">Aspergillus sclerotioniger CBS 115572</name>
    <dbReference type="NCBI Taxonomy" id="1450535"/>
    <lineage>
        <taxon>Eukaryota</taxon>
        <taxon>Fungi</taxon>
        <taxon>Dikarya</taxon>
        <taxon>Ascomycota</taxon>
        <taxon>Pezizomycotina</taxon>
        <taxon>Eurotiomycetes</taxon>
        <taxon>Eurotiomycetidae</taxon>
        <taxon>Eurotiales</taxon>
        <taxon>Aspergillaceae</taxon>
        <taxon>Aspergillus</taxon>
        <taxon>Aspergillus subgen. Circumdati</taxon>
    </lineage>
</organism>
<name>A0A317V913_9EURO</name>
<accession>A0A317V913</accession>
<evidence type="ECO:0008006" key="3">
    <source>
        <dbReference type="Google" id="ProtNLM"/>
    </source>
</evidence>
<evidence type="ECO:0000313" key="1">
    <source>
        <dbReference type="EMBL" id="PWY70854.1"/>
    </source>
</evidence>
<reference evidence="1 2" key="1">
    <citation type="submission" date="2016-12" db="EMBL/GenBank/DDBJ databases">
        <title>The genomes of Aspergillus section Nigri reveals drivers in fungal speciation.</title>
        <authorList>
            <consortium name="DOE Joint Genome Institute"/>
            <person name="Vesth T.C."/>
            <person name="Nybo J."/>
            <person name="Theobald S."/>
            <person name="Brandl J."/>
            <person name="Frisvad J.C."/>
            <person name="Nielsen K.F."/>
            <person name="Lyhne E.K."/>
            <person name="Kogle M.E."/>
            <person name="Kuo A."/>
            <person name="Riley R."/>
            <person name="Clum A."/>
            <person name="Nolan M."/>
            <person name="Lipzen A."/>
            <person name="Salamov A."/>
            <person name="Henrissat B."/>
            <person name="Wiebenga A."/>
            <person name="De Vries R.P."/>
            <person name="Grigoriev I.V."/>
            <person name="Mortensen U.H."/>
            <person name="Andersen M.R."/>
            <person name="Baker S.E."/>
        </authorList>
    </citation>
    <scope>NUCLEOTIDE SEQUENCE [LARGE SCALE GENOMIC DNA]</scope>
    <source>
        <strain evidence="1 2">CBS 115572</strain>
    </source>
</reference>
<dbReference type="GeneID" id="37118715"/>
<dbReference type="OrthoDB" id="2896980at2759"/>
<dbReference type="STRING" id="1450535.A0A317V913"/>
<keyword evidence="2" id="KW-1185">Reference proteome</keyword>
<protein>
    <recommendedName>
        <fullName evidence="3">Fungal-type protein kinase domain-containing protein</fullName>
    </recommendedName>
</protein>
<gene>
    <name evidence="1" type="ORF">BO94DRAFT_609147</name>
</gene>
<proteinExistence type="predicted"/>
<comment type="caution">
    <text evidence="1">The sequence shown here is derived from an EMBL/GenBank/DDBJ whole genome shotgun (WGS) entry which is preliminary data.</text>
</comment>
<sequence>MTEKSLHEAIFSPLPPLAVHKDAVYRRVTVNNTTTRVEAFRALKKEDAEILMKLGCDLLEDKKEDNKKSKKKKEENKLSGTAIKQLPGTLKSEADAMTASILYFLHHINLVINQKLQNGHIKTSLESSKSAMRTDYIWNFYPKTGNPFPVAVLEIKAPNLLKGTEFAEAIADTGDRNKVDRASGDRSSTLLLYNAREFTQQLRRYLKKHNVQDRAIIDWNYLAIIDTDGLLEDHQNPVLARLAWFDRSREIQGDKSIHLMMLGFLYRALNRPRTANPELTRPQFS</sequence>